<accession>A0A1H9KDB7</accession>
<dbReference type="PANTHER" id="PTHR43539:SF78">
    <property type="entry name" value="FLAVIN-CONTAINING MONOOXYGENASE"/>
    <property type="match status" value="1"/>
</dbReference>
<dbReference type="EMBL" id="FOFS01000013">
    <property type="protein sequence ID" value="SEQ97140.1"/>
    <property type="molecule type" value="Genomic_DNA"/>
</dbReference>
<dbReference type="GO" id="GO:0050660">
    <property type="term" value="F:flavin adenine dinucleotide binding"/>
    <property type="evidence" value="ECO:0007669"/>
    <property type="project" value="TreeGrafter"/>
</dbReference>
<dbReference type="NCBIfam" id="TIGR04046">
    <property type="entry name" value="MSMEG_0569_nitr"/>
    <property type="match status" value="1"/>
</dbReference>
<dbReference type="AlphaFoldDB" id="A0A1H9KDB7"/>
<proteinExistence type="predicted"/>
<dbReference type="InterPro" id="IPR036188">
    <property type="entry name" value="FAD/NAD-bd_sf"/>
</dbReference>
<evidence type="ECO:0000313" key="2">
    <source>
        <dbReference type="EMBL" id="SEQ97140.1"/>
    </source>
</evidence>
<organism evidence="2 3">
    <name type="scientific">Solimonas aquatica</name>
    <dbReference type="NCBI Taxonomy" id="489703"/>
    <lineage>
        <taxon>Bacteria</taxon>
        <taxon>Pseudomonadati</taxon>
        <taxon>Pseudomonadota</taxon>
        <taxon>Gammaproteobacteria</taxon>
        <taxon>Nevskiales</taxon>
        <taxon>Nevskiaceae</taxon>
        <taxon>Solimonas</taxon>
    </lineage>
</organism>
<name>A0A1H9KDB7_9GAMM</name>
<evidence type="ECO:0000313" key="3">
    <source>
        <dbReference type="Proteomes" id="UP000199233"/>
    </source>
</evidence>
<evidence type="ECO:0000256" key="1">
    <source>
        <dbReference type="ARBA" id="ARBA00023002"/>
    </source>
</evidence>
<dbReference type="Gene3D" id="3.50.50.60">
    <property type="entry name" value="FAD/NAD(P)-binding domain"/>
    <property type="match status" value="1"/>
</dbReference>
<dbReference type="STRING" id="489703.SAMN04488038_11354"/>
<sequence>MNLKFSGAETGVRHIPVAVIGGGQAGLAISWHLKQHGIEHRVFERKRAANEWRESRWDSFCLVTPNWQCRLPGFPYAGDDPQGFMLKDEIVAYLDAYVASFNPPLLEGVDVQRLRPLKQGGFELKTSAGDYQAQQVVIATGGYQLPIIPRAAERLPASVAQLHSSLYRNPQQLPPGAVLVVGTGQSGCQIAEDLHLAGRQVHLAVGTAPRSPRVYRGREVTDWLTESGYYAIAYEDHPQKETVREKTNHYLTGRDGGREIDLRRFAVEGMKLYGRFADVCGSEVHFEPDLRRNLDRADESYLAIRASIDQYIAAKGIEAPVEPPYVPVWQPEAEITALDYREAGIGSVIWSIGFTSDYRWLEAPVFDGRGQPVHRRGITPVSGLYFLGLPWQNTWGSGRFADVGQDAAYLMNAIELQVGRRAA</sequence>
<dbReference type="PANTHER" id="PTHR43539">
    <property type="entry name" value="FLAVIN-BINDING MONOOXYGENASE-LIKE PROTEIN (AFU_ORTHOLOGUE AFUA_4G09220)"/>
    <property type="match status" value="1"/>
</dbReference>
<keyword evidence="3" id="KW-1185">Reference proteome</keyword>
<dbReference type="RefSeq" id="WP_093288774.1">
    <property type="nucleotide sequence ID" value="NZ_FOFS01000013.1"/>
</dbReference>
<gene>
    <name evidence="2" type="ORF">SAMN04488038_11354</name>
</gene>
<reference evidence="2 3" key="1">
    <citation type="submission" date="2016-10" db="EMBL/GenBank/DDBJ databases">
        <authorList>
            <person name="de Groot N.N."/>
        </authorList>
    </citation>
    <scope>NUCLEOTIDE SEQUENCE [LARGE SCALE GENOMIC DNA]</scope>
    <source>
        <strain evidence="2 3">DSM 25927</strain>
    </source>
</reference>
<dbReference type="PRINTS" id="PR00368">
    <property type="entry name" value="FADPNR"/>
</dbReference>
<dbReference type="GO" id="GO:0004497">
    <property type="term" value="F:monooxygenase activity"/>
    <property type="evidence" value="ECO:0007669"/>
    <property type="project" value="TreeGrafter"/>
</dbReference>
<protein>
    <submittedName>
        <fullName evidence="2">Putative flavoprotein involved in K+ transport</fullName>
    </submittedName>
</protein>
<dbReference type="InterPro" id="IPR024000">
    <property type="entry name" value="CHP04046_FMN-dependent"/>
</dbReference>
<dbReference type="Pfam" id="PF13738">
    <property type="entry name" value="Pyr_redox_3"/>
    <property type="match status" value="1"/>
</dbReference>
<dbReference type="Proteomes" id="UP000199233">
    <property type="component" value="Unassembled WGS sequence"/>
</dbReference>
<dbReference type="InterPro" id="IPR050982">
    <property type="entry name" value="Auxin_biosynth/cation_transpt"/>
</dbReference>
<dbReference type="PRINTS" id="PR00411">
    <property type="entry name" value="PNDRDTASEI"/>
</dbReference>
<dbReference type="SUPFAM" id="SSF51905">
    <property type="entry name" value="FAD/NAD(P)-binding domain"/>
    <property type="match status" value="1"/>
</dbReference>
<dbReference type="OrthoDB" id="9773233at2"/>
<keyword evidence="1" id="KW-0560">Oxidoreductase</keyword>